<gene>
    <name evidence="3" type="ORF">WN51_09721</name>
</gene>
<feature type="compositionally biased region" description="Basic and acidic residues" evidence="2">
    <location>
        <begin position="1080"/>
        <end position="1089"/>
    </location>
</feature>
<feature type="region of interest" description="Disordered" evidence="2">
    <location>
        <begin position="716"/>
        <end position="769"/>
    </location>
</feature>
<protein>
    <submittedName>
        <fullName evidence="3">Uncharacterized protein</fullName>
    </submittedName>
</protein>
<organism evidence="3 4">
    <name type="scientific">Melipona quadrifasciata</name>
    <dbReference type="NCBI Taxonomy" id="166423"/>
    <lineage>
        <taxon>Eukaryota</taxon>
        <taxon>Metazoa</taxon>
        <taxon>Ecdysozoa</taxon>
        <taxon>Arthropoda</taxon>
        <taxon>Hexapoda</taxon>
        <taxon>Insecta</taxon>
        <taxon>Pterygota</taxon>
        <taxon>Neoptera</taxon>
        <taxon>Endopterygota</taxon>
        <taxon>Hymenoptera</taxon>
        <taxon>Apocrita</taxon>
        <taxon>Aculeata</taxon>
        <taxon>Apoidea</taxon>
        <taxon>Anthophila</taxon>
        <taxon>Apidae</taxon>
        <taxon>Melipona</taxon>
    </lineage>
</organism>
<feature type="region of interest" description="Disordered" evidence="2">
    <location>
        <begin position="214"/>
        <end position="295"/>
    </location>
</feature>
<feature type="compositionally biased region" description="Polar residues" evidence="2">
    <location>
        <begin position="1936"/>
        <end position="1948"/>
    </location>
</feature>
<feature type="compositionally biased region" description="Polar residues" evidence="2">
    <location>
        <begin position="1275"/>
        <end position="1286"/>
    </location>
</feature>
<feature type="region of interest" description="Disordered" evidence="2">
    <location>
        <begin position="1066"/>
        <end position="1089"/>
    </location>
</feature>
<feature type="compositionally biased region" description="Basic and acidic residues" evidence="2">
    <location>
        <begin position="1906"/>
        <end position="1931"/>
    </location>
</feature>
<feature type="compositionally biased region" description="Polar residues" evidence="2">
    <location>
        <begin position="903"/>
        <end position="919"/>
    </location>
</feature>
<feature type="compositionally biased region" description="Basic and acidic residues" evidence="2">
    <location>
        <begin position="1966"/>
        <end position="2005"/>
    </location>
</feature>
<name>A0A0M9A7E6_9HYME</name>
<feature type="compositionally biased region" description="Polar residues" evidence="2">
    <location>
        <begin position="1006"/>
        <end position="1015"/>
    </location>
</feature>
<dbReference type="STRING" id="166423.A0A0M9A7E6"/>
<feature type="compositionally biased region" description="Low complexity" evidence="2">
    <location>
        <begin position="1016"/>
        <end position="1030"/>
    </location>
</feature>
<evidence type="ECO:0000256" key="1">
    <source>
        <dbReference type="SAM" id="Coils"/>
    </source>
</evidence>
<feature type="coiled-coil region" evidence="1">
    <location>
        <begin position="67"/>
        <end position="97"/>
    </location>
</feature>
<keyword evidence="4" id="KW-1185">Reference proteome</keyword>
<sequence>MPIESWLTIRHAERWSRQVSNSEWIPLANPRATQAQVEQSSPAAGLLATGNTQLPQLPQLSLPPALQQQYQEQLLQLQKTQENIQKLLLLQQQLRAQQQLLQRSLFPQSQTFLPSGFSNTDEDKQLHEVRLGGSQVADVSSEDLVPPLPASEALPPVFSAQNFLGQRSRHHPSTKQDASLPQEASFVSLSGQDFKNGQLLQQGEQNVGNVEQIEENQRQGAKQIKEPGQASLVPQGESGQNEDEEVQLVYVPAETLAQRGQPKRGRGRKQYPLRQQQQLQQQPQQPQQHHDSRGIDDQDALARQILQQIQLEREEKAQFLKEERMKEIARLNEEQKSLERKARLQQEALQREQELQRQREIEKKKKELEKLEELAKQRELERIREAREKQRMEELERRRLAEIRAKEEKRQAEEAARQKEIERLVALEKQKELEILKEREKQQENEARLVGSERSENQDVQAQALPLIRDQFHRQHPSETPKQSKSKVRGRQRQRTHYQDQQNYRETTTPSPNQPPLAVYMGSSSSKTSNVKVADVLRILKDAKTIAVLDTVGPDTPQVFVGPTSLDPPTGYAKFDLPYLSSIDHNRVERKVDKLPFFVAPLSFDPPPGYSKIPFPAPHIGSVVVNTLDNVDPKGSDDHNPSPTPLIEPNSYLDGLDSVSESTTPSYEPQTTINSPESLSTPRYEQTYAGPTSSAGYSGSRFRFRQFYGDGKSAVTSYYDDQRSTTRKQKYYDENSSRTTEAPVQSPKVETSVSRAEEISYSTTPSFREETIGQQEQSGQLALINQQLAQQRVKQRYNNGGQYSQQNPQASTGLVGSFDDEITAGDVNDVRAPVGPTQYSLPAELPAISPHLPGLVNSLLDKNEVKLHPAGTTTSTTTTTTTTTTQRTPTTTYRPRSRQRSRLVSTRPRTTTEAPSTKSNLDKNRRPYNRSRSRFTTTTEEYRESAYEPTKSKIPETTLRYHSEHRRPISRTNKYRNRDKTSQQSEVVGHAQNLQAQQPYDAGPTISDSNSPITDSESSVLRQLDSSSSLNDHAPENYPPTTVTATENYPSFHDVTVNHATALISDDYSRSQNYPQNVQDDPRYRPGYDESTLERTDLEKNPVNGFNYQAQSGDLLDQEVVQRPKNYQLDGKAENSDFELATTVDPRLRTPEEQRYSQIYEVNVPQNQPEYSLTGQGNLHRVESDKIQAGVDEDNPNERPIFIPLPENKQEDYELPVSSTEIPLSDLTTEAITTSTTPMMIRQRVRGRVGTRLHHESSVQTRNNGSQDEYVRFNVVNQDSTRTVPSRQRARSRPRTQNHGSQVQTDGNEYIKIHAVQQQKQIVAATKPPTPSTTTTTVRPTEEDIDYGFIRPPNFRPAHPVDNRFQTPVTYRPQLLEVPQQSLLANDETAVESNPPQTHLPKNRQKYQPAPNRRLPLKPTTLPPLTTTPEIVTTTERITVATVLPEDMTYTGRPKSRPDETKQIRIRSRIRRPGRKRVTTTSTTESVLETHNELPLDENYPLIRPQSVTAEQQQSPYDDNYNNAAGFSDGARNPTSEHQFYDASSENYPPEFILNFGNYPAQPVQREEYDQTQLASSSAKKYSQASRTRSSEDDRQTTADIYGSESQWSTKLTRTSFQPSFAVNQVPEEAPKSNQRFHESLKNTNSPEIITAAPEISSVTLVVSSDDRKTENTQREENETMLMGTTIFGRKTVAQDHTEKMNISKTSTTALEAKEKSNSEVEVDQNGDPWLVDKVKDSTEQQNIDLEKIVKKNDNSTSPVGKKTTRRRRVRVRVRPAVDDFVTAESQHLNLALNGLFRDQYKYNPVRESKPSAVGSTSPGKSILQDFLSDILKNGESAKITTTEVPEVAWTMSPAATTMANPEDIDETTEIQITTIPYTYSVEETTITVSPEDLFTKLKLRDNTKANEQEKKEKNEKKTTSVEKEAWESTKKRSQKNTVNFDSITNKYKTSDNDASKSNNELNDSEAPRGIDQKESEGKNDVAEDRSEIDKESASEFEERNKESMDENSNYPKNHRAKWSEVRYPFTFDHSKPSSWNYDPKTSGRSATTSIPGLVTRNEGDSSVKTLSDYVQAIFDTMKSAEEETIVNTENPDEIATTVLPVFNTEIPNRDNRSREEKSAVDGGAFKLKDDEIEITTRMNFEESETTTNFYENGKETTSETESTTNIPLKNVTTLERIETTSHATTNLLSEDYSATEPLLTTTPKPSSIALLTNSTESILGKGARGISDVLSLDSKPETKTLLAFDQRPSSKETLRKKDVKELGLLILNLPIACCWYTCKGIHKFEGRIFNACMKEKFRSKRECLPNP</sequence>
<feature type="compositionally biased region" description="Polar residues" evidence="2">
    <location>
        <begin position="1533"/>
        <end position="1543"/>
    </location>
</feature>
<evidence type="ECO:0000313" key="4">
    <source>
        <dbReference type="Proteomes" id="UP000053105"/>
    </source>
</evidence>
<feature type="region of interest" description="Disordered" evidence="2">
    <location>
        <begin position="868"/>
        <end position="1043"/>
    </location>
</feature>
<feature type="compositionally biased region" description="Basic residues" evidence="2">
    <location>
        <begin position="963"/>
        <end position="975"/>
    </location>
</feature>
<dbReference type="Proteomes" id="UP000053105">
    <property type="component" value="Unassembled WGS sequence"/>
</dbReference>
<feature type="compositionally biased region" description="Polar residues" evidence="2">
    <location>
        <begin position="1258"/>
        <end position="1267"/>
    </location>
</feature>
<feature type="compositionally biased region" description="Basic and acidic residues" evidence="2">
    <location>
        <begin position="720"/>
        <end position="736"/>
    </location>
</feature>
<feature type="compositionally biased region" description="Polar residues" evidence="2">
    <location>
        <begin position="737"/>
        <end position="769"/>
    </location>
</feature>
<feature type="compositionally biased region" description="Polar residues" evidence="2">
    <location>
        <begin position="1297"/>
        <end position="1307"/>
    </location>
</feature>
<feature type="compositionally biased region" description="Basic residues" evidence="2">
    <location>
        <begin position="484"/>
        <end position="496"/>
    </location>
</feature>
<proteinExistence type="predicted"/>
<evidence type="ECO:0000256" key="2">
    <source>
        <dbReference type="SAM" id="MobiDB-lite"/>
    </source>
</evidence>
<feature type="compositionally biased region" description="Polar residues" evidence="2">
    <location>
        <begin position="982"/>
        <end position="998"/>
    </location>
</feature>
<feature type="compositionally biased region" description="Basic residues" evidence="2">
    <location>
        <begin position="261"/>
        <end position="271"/>
    </location>
</feature>
<accession>A0A0M9A7E6</accession>
<feature type="compositionally biased region" description="Basic and acidic residues" evidence="2">
    <location>
        <begin position="438"/>
        <end position="457"/>
    </location>
</feature>
<feature type="compositionally biased region" description="Basic and acidic residues" evidence="2">
    <location>
        <begin position="631"/>
        <end position="640"/>
    </location>
</feature>
<evidence type="ECO:0000313" key="3">
    <source>
        <dbReference type="EMBL" id="KOX77399.1"/>
    </source>
</evidence>
<feature type="compositionally biased region" description="Low complexity" evidence="2">
    <location>
        <begin position="272"/>
        <end position="287"/>
    </location>
</feature>
<feature type="region of interest" description="Disordered" evidence="2">
    <location>
        <begin position="628"/>
        <end position="696"/>
    </location>
</feature>
<feature type="compositionally biased region" description="Polar residues" evidence="2">
    <location>
        <begin position="1070"/>
        <end position="1079"/>
    </location>
</feature>
<feature type="compositionally biased region" description="Low complexity" evidence="2">
    <location>
        <begin position="872"/>
        <end position="894"/>
    </location>
</feature>
<feature type="compositionally biased region" description="Polar residues" evidence="2">
    <location>
        <begin position="499"/>
        <end position="511"/>
    </location>
</feature>
<feature type="region of interest" description="Disordered" evidence="2">
    <location>
        <begin position="1565"/>
        <end position="1609"/>
    </location>
</feature>
<feature type="region of interest" description="Disordered" evidence="2">
    <location>
        <begin position="1906"/>
        <end position="2013"/>
    </location>
</feature>
<feature type="compositionally biased region" description="Polar residues" evidence="2">
    <location>
        <begin position="659"/>
        <end position="696"/>
    </location>
</feature>
<feature type="region of interest" description="Disordered" evidence="2">
    <location>
        <begin position="2035"/>
        <end position="2057"/>
    </location>
</feature>
<feature type="compositionally biased region" description="Low complexity" evidence="2">
    <location>
        <begin position="1575"/>
        <end position="1586"/>
    </location>
</feature>
<feature type="region of interest" description="Disordered" evidence="2">
    <location>
        <begin position="1508"/>
        <end position="1543"/>
    </location>
</feature>
<feature type="region of interest" description="Disordered" evidence="2">
    <location>
        <begin position="1387"/>
        <end position="1427"/>
    </location>
</feature>
<reference evidence="3 4" key="1">
    <citation type="submission" date="2015-07" db="EMBL/GenBank/DDBJ databases">
        <title>The genome of Melipona quadrifasciata.</title>
        <authorList>
            <person name="Pan H."/>
            <person name="Kapheim K."/>
        </authorList>
    </citation>
    <scope>NUCLEOTIDE SEQUENCE [LARGE SCALE GENOMIC DNA]</scope>
    <source>
        <strain evidence="3">0111107301</strain>
        <tissue evidence="3">Whole body</tissue>
    </source>
</reference>
<feature type="compositionally biased region" description="Polar residues" evidence="2">
    <location>
        <begin position="1508"/>
        <end position="1525"/>
    </location>
</feature>
<feature type="compositionally biased region" description="Basic and acidic residues" evidence="2">
    <location>
        <begin position="940"/>
        <end position="962"/>
    </location>
</feature>
<feature type="compositionally biased region" description="Low complexity" evidence="2">
    <location>
        <begin position="1413"/>
        <end position="1427"/>
    </location>
</feature>
<feature type="region of interest" description="Disordered" evidence="2">
    <location>
        <begin position="1253"/>
        <end position="1308"/>
    </location>
</feature>
<feature type="compositionally biased region" description="Basic and acidic residues" evidence="2">
    <location>
        <begin position="470"/>
        <end position="479"/>
    </location>
</feature>
<keyword evidence="1" id="KW-0175">Coiled coil</keyword>
<feature type="region of interest" description="Disordered" evidence="2">
    <location>
        <begin position="438"/>
        <end position="525"/>
    </location>
</feature>
<dbReference type="OrthoDB" id="6382824at2759"/>
<dbReference type="EMBL" id="KQ435732">
    <property type="protein sequence ID" value="KOX77399.1"/>
    <property type="molecule type" value="Genomic_DNA"/>
</dbReference>